<dbReference type="AlphaFoldDB" id="A0AAX4NHN0"/>
<accession>A0AAX4NHN0</accession>
<dbReference type="KEGG" id="omr:OXIME_001464"/>
<gene>
    <name evidence="1" type="ORF">OXIME_001464</name>
</gene>
<reference evidence="1 2" key="1">
    <citation type="submission" date="2023-09" db="EMBL/GenBank/DDBJ databases">
        <authorList>
            <person name="Golyshina O.V."/>
            <person name="Lunev E.A."/>
            <person name="Bargiela R."/>
            <person name="Gaines M.C."/>
            <person name="Daum B."/>
            <person name="Bale N.J."/>
            <person name="Koenen M."/>
            <person name="Sinninghe Damst J.S."/>
            <person name="Yakimov M."/>
            <person name="Golyshin P.N."/>
        </authorList>
    </citation>
    <scope>NUCLEOTIDE SEQUENCE [LARGE SCALE GENOMIC DNA]</scope>
    <source>
        <strain evidence="1 2">M1</strain>
    </source>
</reference>
<dbReference type="GeneID" id="95968202"/>
<evidence type="ECO:0000313" key="2">
    <source>
        <dbReference type="Proteomes" id="UP001451606"/>
    </source>
</evidence>
<name>A0AAX4NHN0_9ARCH</name>
<protein>
    <submittedName>
        <fullName evidence="1">Uncharacterized protein</fullName>
    </submittedName>
</protein>
<organism evidence="1 2">
    <name type="scientific">Oxyplasma meridianum</name>
    <dbReference type="NCBI Taxonomy" id="3073602"/>
    <lineage>
        <taxon>Archaea</taxon>
        <taxon>Methanobacteriati</taxon>
        <taxon>Thermoplasmatota</taxon>
        <taxon>Thermoplasmata</taxon>
        <taxon>Thermoplasmatales</taxon>
        <taxon>Thermoplasmataceae</taxon>
        <taxon>Oxyplasma</taxon>
    </lineage>
</organism>
<dbReference type="Proteomes" id="UP001451606">
    <property type="component" value="Chromosome"/>
</dbReference>
<evidence type="ECO:0000313" key="1">
    <source>
        <dbReference type="EMBL" id="WYY00879.1"/>
    </source>
</evidence>
<keyword evidence="2" id="KW-1185">Reference proteome</keyword>
<proteinExistence type="predicted"/>
<dbReference type="EMBL" id="CP133772">
    <property type="protein sequence ID" value="WYY00879.1"/>
    <property type="molecule type" value="Genomic_DNA"/>
</dbReference>
<dbReference type="RefSeq" id="WP_393971206.1">
    <property type="nucleotide sequence ID" value="NZ_CP133772.1"/>
</dbReference>
<sequence length="174" mass="19864">MSAEEELKSIIESSRKISQDGTLVTYDLTSGIDFSNPKAVAKALSDVFFEKDAINWFKVNDDKIDFVPTYKVRVVMKEEHNKKLESTVDDFLKDLQKDGISKDYSKQIKKGSIIATQLQSAMAKHALESTLFKHSLDKVYEDSIRDDLFVDLLEKLEIRSLSGKDLIDWNKLPL</sequence>